<dbReference type="Proteomes" id="UP001162992">
    <property type="component" value="Chromosome 6"/>
</dbReference>
<sequence length="477" mass="55321">MADFWQASIWLILIMLITMVVALRKIWQLPKCPKRRLVGSNGMIPQGRLCSLPFFGETFEFLKDPHGFHQRHMARYGETFYSYLFGGHSITLTTPEACRWVLQTAQKDFKPGYPHSATSILDETGSIYEENFHSRMRRIVGPALHPEALQLHVKCMDALASIMISKWEDNQIVNLHQELRRYTFFVASRITCGLDPGKETNEMADLIKDVKRGFISLHLNLPFTNYRRALKARDVLYHSFQEIIDKRRSEGTRHNDVLDALLTSEVHGGNFTDLQLRAIILTLMFGGYETTSSQLVWTIKRLHDHPKILEDVRAEHEAIRKRKSNKDEPLTWEDIKDMKLTDQVIQETMRTSYLNMFIPREALKDLEYNGLFVPKGWKVHASISSFHLNPKVFPDPYKFEPSRFQENPLPGTYMPYGFGNRMCLGSDLAKSQMLIFIHHLVSSKRFEAAGPDKGIRWWPIPSPKGGYPIRIRNMKRI</sequence>
<comment type="caution">
    <text evidence="1">The sequence shown here is derived from an EMBL/GenBank/DDBJ whole genome shotgun (WGS) entry which is preliminary data.</text>
</comment>
<gene>
    <name evidence="1" type="ORF">O6H91_06G038000</name>
</gene>
<keyword evidence="2" id="KW-1185">Reference proteome</keyword>
<organism evidence="1 2">
    <name type="scientific">Diphasiastrum complanatum</name>
    <name type="common">Issler's clubmoss</name>
    <name type="synonym">Lycopodium complanatum</name>
    <dbReference type="NCBI Taxonomy" id="34168"/>
    <lineage>
        <taxon>Eukaryota</taxon>
        <taxon>Viridiplantae</taxon>
        <taxon>Streptophyta</taxon>
        <taxon>Embryophyta</taxon>
        <taxon>Tracheophyta</taxon>
        <taxon>Lycopodiopsida</taxon>
        <taxon>Lycopodiales</taxon>
        <taxon>Lycopodiaceae</taxon>
        <taxon>Lycopodioideae</taxon>
        <taxon>Diphasiastrum</taxon>
    </lineage>
</organism>
<reference evidence="2" key="1">
    <citation type="journal article" date="2024" name="Proc. Natl. Acad. Sci. U.S.A.">
        <title>Extraordinary preservation of gene collinearity over three hundred million years revealed in homosporous lycophytes.</title>
        <authorList>
            <person name="Li C."/>
            <person name="Wickell D."/>
            <person name="Kuo L.Y."/>
            <person name="Chen X."/>
            <person name="Nie B."/>
            <person name="Liao X."/>
            <person name="Peng D."/>
            <person name="Ji J."/>
            <person name="Jenkins J."/>
            <person name="Williams M."/>
            <person name="Shu S."/>
            <person name="Plott C."/>
            <person name="Barry K."/>
            <person name="Rajasekar S."/>
            <person name="Grimwood J."/>
            <person name="Han X."/>
            <person name="Sun S."/>
            <person name="Hou Z."/>
            <person name="He W."/>
            <person name="Dai G."/>
            <person name="Sun C."/>
            <person name="Schmutz J."/>
            <person name="Leebens-Mack J.H."/>
            <person name="Li F.W."/>
            <person name="Wang L."/>
        </authorList>
    </citation>
    <scope>NUCLEOTIDE SEQUENCE [LARGE SCALE GENOMIC DNA]</scope>
    <source>
        <strain evidence="2">cv. PW_Plant_1</strain>
    </source>
</reference>
<accession>A0ACC2DCK8</accession>
<evidence type="ECO:0000313" key="2">
    <source>
        <dbReference type="Proteomes" id="UP001162992"/>
    </source>
</evidence>
<evidence type="ECO:0000313" key="1">
    <source>
        <dbReference type="EMBL" id="KAJ7552004.1"/>
    </source>
</evidence>
<name>A0ACC2DCK8_DIPCM</name>
<protein>
    <submittedName>
        <fullName evidence="1">Uncharacterized protein</fullName>
    </submittedName>
</protein>
<dbReference type="EMBL" id="CM055097">
    <property type="protein sequence ID" value="KAJ7552004.1"/>
    <property type="molecule type" value="Genomic_DNA"/>
</dbReference>
<proteinExistence type="predicted"/>